<dbReference type="FunFam" id="3.40.50.300:FF:000299">
    <property type="entry name" value="ABC transporter ATP-binding protein/permease"/>
    <property type="match status" value="1"/>
</dbReference>
<dbReference type="GO" id="GO:0005886">
    <property type="term" value="C:plasma membrane"/>
    <property type="evidence" value="ECO:0007669"/>
    <property type="project" value="UniProtKB-SubCell"/>
</dbReference>
<dbReference type="Proteomes" id="UP000199116">
    <property type="component" value="Unassembled WGS sequence"/>
</dbReference>
<dbReference type="GO" id="GO:0016887">
    <property type="term" value="F:ATP hydrolysis activity"/>
    <property type="evidence" value="ECO:0007669"/>
    <property type="project" value="InterPro"/>
</dbReference>
<evidence type="ECO:0000256" key="5">
    <source>
        <dbReference type="ARBA" id="ARBA00022741"/>
    </source>
</evidence>
<evidence type="ECO:0000259" key="11">
    <source>
        <dbReference type="PROSITE" id="PS50893"/>
    </source>
</evidence>
<evidence type="ECO:0000259" key="13">
    <source>
        <dbReference type="PROSITE" id="PS50990"/>
    </source>
</evidence>
<dbReference type="RefSeq" id="WP_093305518.1">
    <property type="nucleotide sequence ID" value="NZ_FOOH01000019.1"/>
</dbReference>
<evidence type="ECO:0000256" key="4">
    <source>
        <dbReference type="ARBA" id="ARBA00022692"/>
    </source>
</evidence>
<dbReference type="PANTHER" id="PTHR43394:SF1">
    <property type="entry name" value="ATP-BINDING CASSETTE SUB-FAMILY B MEMBER 10, MITOCHONDRIAL"/>
    <property type="match status" value="1"/>
</dbReference>
<proteinExistence type="predicted"/>
<keyword evidence="2" id="KW-0813">Transport</keyword>
<dbReference type="Gene3D" id="3.90.70.10">
    <property type="entry name" value="Cysteine proteinases"/>
    <property type="match status" value="1"/>
</dbReference>
<accession>A0A1I2N8W4</accession>
<feature type="transmembrane region" description="Helical" evidence="10">
    <location>
        <begin position="171"/>
        <end position="189"/>
    </location>
</feature>
<dbReference type="GO" id="GO:0008233">
    <property type="term" value="F:peptidase activity"/>
    <property type="evidence" value="ECO:0007669"/>
    <property type="project" value="InterPro"/>
</dbReference>
<keyword evidence="9 10" id="KW-0472">Membrane</keyword>
<feature type="transmembrane region" description="Helical" evidence="10">
    <location>
        <begin position="408"/>
        <end position="435"/>
    </location>
</feature>
<reference evidence="15" key="1">
    <citation type="submission" date="2016-10" db="EMBL/GenBank/DDBJ databases">
        <authorList>
            <person name="Varghese N."/>
            <person name="Submissions S."/>
        </authorList>
    </citation>
    <scope>NUCLEOTIDE SEQUENCE [LARGE SCALE GENOMIC DNA]</scope>
    <source>
        <strain evidence="15">DSM 23515</strain>
    </source>
</reference>
<dbReference type="PROSITE" id="PS50990">
    <property type="entry name" value="PEPTIDASE_C39"/>
    <property type="match status" value="1"/>
</dbReference>
<organism evidence="14 15">
    <name type="scientific">Salegentibacter agarivorans</name>
    <dbReference type="NCBI Taxonomy" id="345907"/>
    <lineage>
        <taxon>Bacteria</taxon>
        <taxon>Pseudomonadati</taxon>
        <taxon>Bacteroidota</taxon>
        <taxon>Flavobacteriia</taxon>
        <taxon>Flavobacteriales</taxon>
        <taxon>Flavobacteriaceae</taxon>
        <taxon>Salegentibacter</taxon>
    </lineage>
</organism>
<feature type="domain" description="ABC transmembrane type-1" evidence="12">
    <location>
        <begin position="175"/>
        <end position="454"/>
    </location>
</feature>
<feature type="transmembrane region" description="Helical" evidence="10">
    <location>
        <begin position="209"/>
        <end position="229"/>
    </location>
</feature>
<evidence type="ECO:0000256" key="1">
    <source>
        <dbReference type="ARBA" id="ARBA00004651"/>
    </source>
</evidence>
<dbReference type="Pfam" id="PF00005">
    <property type="entry name" value="ABC_tran"/>
    <property type="match status" value="1"/>
</dbReference>
<evidence type="ECO:0000256" key="6">
    <source>
        <dbReference type="ARBA" id="ARBA00022801"/>
    </source>
</evidence>
<dbReference type="CDD" id="cd02418">
    <property type="entry name" value="Peptidase_C39B"/>
    <property type="match status" value="1"/>
</dbReference>
<dbReference type="PROSITE" id="PS50893">
    <property type="entry name" value="ABC_TRANSPORTER_2"/>
    <property type="match status" value="1"/>
</dbReference>
<dbReference type="InterPro" id="IPR005074">
    <property type="entry name" value="Peptidase_C39"/>
</dbReference>
<dbReference type="InterPro" id="IPR039421">
    <property type="entry name" value="Type_1_exporter"/>
</dbReference>
<protein>
    <submittedName>
        <fullName evidence="14">ATP-binding cassette, subfamily B</fullName>
    </submittedName>
</protein>
<evidence type="ECO:0000256" key="10">
    <source>
        <dbReference type="SAM" id="Phobius"/>
    </source>
</evidence>
<dbReference type="SMART" id="SM00382">
    <property type="entry name" value="AAA"/>
    <property type="match status" value="1"/>
</dbReference>
<dbReference type="CDD" id="cd18571">
    <property type="entry name" value="ABC_6TM_peptidase_like"/>
    <property type="match status" value="1"/>
</dbReference>
<dbReference type="InterPro" id="IPR036640">
    <property type="entry name" value="ABC1_TM_sf"/>
</dbReference>
<evidence type="ECO:0000259" key="12">
    <source>
        <dbReference type="PROSITE" id="PS50929"/>
    </source>
</evidence>
<dbReference type="InterPro" id="IPR011527">
    <property type="entry name" value="ABC1_TM_dom"/>
</dbReference>
<name>A0A1I2N8W4_9FLAO</name>
<dbReference type="Gene3D" id="3.40.50.300">
    <property type="entry name" value="P-loop containing nucleotide triphosphate hydrolases"/>
    <property type="match status" value="1"/>
</dbReference>
<dbReference type="EMBL" id="FOOH01000019">
    <property type="protein sequence ID" value="SFG00172.1"/>
    <property type="molecule type" value="Genomic_DNA"/>
</dbReference>
<dbReference type="Pfam" id="PF03412">
    <property type="entry name" value="Peptidase_C39"/>
    <property type="match status" value="1"/>
</dbReference>
<dbReference type="GO" id="GO:0015421">
    <property type="term" value="F:ABC-type oligopeptide transporter activity"/>
    <property type="evidence" value="ECO:0007669"/>
    <property type="project" value="TreeGrafter"/>
</dbReference>
<sequence length="738" mass="84322">MKKPFPFYKQPDSKDCGPTCLRIIAKYYGKLITLQEIRDLSETTRAGSNLLNLSDAAESIGFKSLAVKLNFNKFKEAPLPLIVHWDKNHFVVVYKIKRSIIYVSDPSYGLINYSKEEFISKWIGRNATEETKEGIALLLEITPKFKLLDWKESDKKSFGFLLQYFSKYKKLFTQLIIGLFVGSLIQLIFPFLTQSIVDVGIQNQDINFIYLVLIAQLMLFVGQSSVNIFRSWILLHLSTRINISLVSDFFIKLMNLPIAYFDTRMTGDIMQRISDHRRIESLLTGNTLNTLFSMTNLLIFGAVLIYYSFSIFLIFAIGSIIYILWIFFFLKKRKELDYKRFSQSSEEQSTVIELINGMQEIKMHNAEKQKRWKWEYVQARLFKVSMQSLTLEQTQGVGSAFINEIKNILITFTSAILVIDGNITLGMMLSIQYIIGQLNSPIGQLVSFIQIAQDAKISLERLGEIHDKDDEENKQKKLISQIKRNQDLVVNNITYRYTGSDEIVIKGMSMKITTNTITAIVGASGSGKTTLMKILLKFYDIDKGSIFYGENNLNTISHKAWRDSCGVVMQEGYVFNDTIAYNIVIGEDSIDHDRLIHATKIANIYEFIQSLPLGFNTKIGNEGIGLSTGQQQRLFIARAVYKNPNLLFFDEATSALDAKNELVIMENLNRFFHNKTVVIIAHRLSTVKNADQILVVDDGKIIESGKHNDLLNSRGAYYNLVKNQLELEKLSNTRISDV</sequence>
<dbReference type="Pfam" id="PF00664">
    <property type="entry name" value="ABC_membrane"/>
    <property type="match status" value="1"/>
</dbReference>
<dbReference type="Gene3D" id="1.20.1560.10">
    <property type="entry name" value="ABC transporter type 1, transmembrane domain"/>
    <property type="match status" value="1"/>
</dbReference>
<dbReference type="InterPro" id="IPR003439">
    <property type="entry name" value="ABC_transporter-like_ATP-bd"/>
</dbReference>
<evidence type="ECO:0000256" key="2">
    <source>
        <dbReference type="ARBA" id="ARBA00022448"/>
    </source>
</evidence>
<keyword evidence="3" id="KW-1003">Cell membrane</keyword>
<evidence type="ECO:0000256" key="3">
    <source>
        <dbReference type="ARBA" id="ARBA00022475"/>
    </source>
</evidence>
<keyword evidence="6" id="KW-0378">Hydrolase</keyword>
<keyword evidence="4 10" id="KW-0812">Transmembrane</keyword>
<dbReference type="InterPro" id="IPR027417">
    <property type="entry name" value="P-loop_NTPase"/>
</dbReference>
<evidence type="ECO:0000256" key="7">
    <source>
        <dbReference type="ARBA" id="ARBA00022840"/>
    </source>
</evidence>
<feature type="domain" description="ABC transporter" evidence="11">
    <location>
        <begin position="488"/>
        <end position="723"/>
    </location>
</feature>
<keyword evidence="7 14" id="KW-0067">ATP-binding</keyword>
<dbReference type="SUPFAM" id="SSF90123">
    <property type="entry name" value="ABC transporter transmembrane region"/>
    <property type="match status" value="1"/>
</dbReference>
<dbReference type="GO" id="GO:0005524">
    <property type="term" value="F:ATP binding"/>
    <property type="evidence" value="ECO:0007669"/>
    <property type="project" value="UniProtKB-KW"/>
</dbReference>
<keyword evidence="15" id="KW-1185">Reference proteome</keyword>
<feature type="transmembrane region" description="Helical" evidence="10">
    <location>
        <begin position="241"/>
        <end position="261"/>
    </location>
</feature>
<gene>
    <name evidence="14" type="ORF">SAMN04488033_11960</name>
</gene>
<evidence type="ECO:0000313" key="15">
    <source>
        <dbReference type="Proteomes" id="UP000199116"/>
    </source>
</evidence>
<evidence type="ECO:0000313" key="14">
    <source>
        <dbReference type="EMBL" id="SFG00172.1"/>
    </source>
</evidence>
<evidence type="ECO:0000256" key="9">
    <source>
        <dbReference type="ARBA" id="ARBA00023136"/>
    </source>
</evidence>
<dbReference type="PROSITE" id="PS50929">
    <property type="entry name" value="ABC_TM1F"/>
    <property type="match status" value="1"/>
</dbReference>
<keyword evidence="5" id="KW-0547">Nucleotide-binding</keyword>
<dbReference type="PANTHER" id="PTHR43394">
    <property type="entry name" value="ATP-DEPENDENT PERMEASE MDL1, MITOCHONDRIAL"/>
    <property type="match status" value="1"/>
</dbReference>
<feature type="domain" description="Peptidase C39" evidence="13">
    <location>
        <begin position="10"/>
        <end position="129"/>
    </location>
</feature>
<dbReference type="SUPFAM" id="SSF52540">
    <property type="entry name" value="P-loop containing nucleoside triphosphate hydrolases"/>
    <property type="match status" value="1"/>
</dbReference>
<dbReference type="GO" id="GO:0006508">
    <property type="term" value="P:proteolysis"/>
    <property type="evidence" value="ECO:0007669"/>
    <property type="project" value="InterPro"/>
</dbReference>
<dbReference type="AlphaFoldDB" id="A0A1I2N8W4"/>
<dbReference type="InterPro" id="IPR003593">
    <property type="entry name" value="AAA+_ATPase"/>
</dbReference>
<comment type="subcellular location">
    <subcellularLocation>
        <location evidence="1">Cell membrane</location>
        <topology evidence="1">Multi-pass membrane protein</topology>
    </subcellularLocation>
</comment>
<keyword evidence="8 10" id="KW-1133">Transmembrane helix</keyword>
<feature type="transmembrane region" description="Helical" evidence="10">
    <location>
        <begin position="297"/>
        <end position="330"/>
    </location>
</feature>
<evidence type="ECO:0000256" key="8">
    <source>
        <dbReference type="ARBA" id="ARBA00022989"/>
    </source>
</evidence>